<evidence type="ECO:0000313" key="2">
    <source>
        <dbReference type="Proteomes" id="UP000008144"/>
    </source>
</evidence>
<reference evidence="1" key="3">
    <citation type="submission" date="2025-09" db="UniProtKB">
        <authorList>
            <consortium name="Ensembl"/>
        </authorList>
    </citation>
    <scope>IDENTIFICATION</scope>
</reference>
<dbReference type="Proteomes" id="UP000008144">
    <property type="component" value="Unassembled WGS sequence"/>
</dbReference>
<sequence>SVYIEIFKAKNGRRVTGRELTVTSPSRHLWDFPASSLARSLAVGESPPITLKVGERGVRGFSNRRNLLYKDWTYVKTHLLSGRLPIIIMSSTCG</sequence>
<dbReference type="Ensembl" id="ENSCINT00000035264.1">
    <property type="protein sequence ID" value="ENSCINP00000031417.1"/>
    <property type="gene ID" value="ENSCING00000023626.1"/>
</dbReference>
<name>H2XP34_CIOIN</name>
<reference evidence="1" key="2">
    <citation type="submission" date="2025-08" db="UniProtKB">
        <authorList>
            <consortium name="Ensembl"/>
        </authorList>
    </citation>
    <scope>IDENTIFICATION</scope>
</reference>
<dbReference type="InParanoid" id="H2XP34"/>
<keyword evidence="2" id="KW-1185">Reference proteome</keyword>
<protein>
    <submittedName>
        <fullName evidence="1">Uncharacterized protein</fullName>
    </submittedName>
</protein>
<accession>H2XP34</accession>
<organism evidence="1 2">
    <name type="scientific">Ciona intestinalis</name>
    <name type="common">Transparent sea squirt</name>
    <name type="synonym">Ascidia intestinalis</name>
    <dbReference type="NCBI Taxonomy" id="7719"/>
    <lineage>
        <taxon>Eukaryota</taxon>
        <taxon>Metazoa</taxon>
        <taxon>Chordata</taxon>
        <taxon>Tunicata</taxon>
        <taxon>Ascidiacea</taxon>
        <taxon>Phlebobranchia</taxon>
        <taxon>Cionidae</taxon>
        <taxon>Ciona</taxon>
    </lineage>
</organism>
<reference evidence="2" key="1">
    <citation type="journal article" date="2002" name="Science">
        <title>The draft genome of Ciona intestinalis: insights into chordate and vertebrate origins.</title>
        <authorList>
            <person name="Dehal P."/>
            <person name="Satou Y."/>
            <person name="Campbell R.K."/>
            <person name="Chapman J."/>
            <person name="Degnan B."/>
            <person name="De Tomaso A."/>
            <person name="Davidson B."/>
            <person name="Di Gregorio A."/>
            <person name="Gelpke M."/>
            <person name="Goodstein D.M."/>
            <person name="Harafuji N."/>
            <person name="Hastings K.E."/>
            <person name="Ho I."/>
            <person name="Hotta K."/>
            <person name="Huang W."/>
            <person name="Kawashima T."/>
            <person name="Lemaire P."/>
            <person name="Martinez D."/>
            <person name="Meinertzhagen I.A."/>
            <person name="Necula S."/>
            <person name="Nonaka M."/>
            <person name="Putnam N."/>
            <person name="Rash S."/>
            <person name="Saiga H."/>
            <person name="Satake M."/>
            <person name="Terry A."/>
            <person name="Yamada L."/>
            <person name="Wang H.G."/>
            <person name="Awazu S."/>
            <person name="Azumi K."/>
            <person name="Boore J."/>
            <person name="Branno M."/>
            <person name="Chin-Bow S."/>
            <person name="DeSantis R."/>
            <person name="Doyle S."/>
            <person name="Francino P."/>
            <person name="Keys D.N."/>
            <person name="Haga S."/>
            <person name="Hayashi H."/>
            <person name="Hino K."/>
            <person name="Imai K.S."/>
            <person name="Inaba K."/>
            <person name="Kano S."/>
            <person name="Kobayashi K."/>
            <person name="Kobayashi M."/>
            <person name="Lee B.I."/>
            <person name="Makabe K.W."/>
            <person name="Manohar C."/>
            <person name="Matassi G."/>
            <person name="Medina M."/>
            <person name="Mochizuki Y."/>
            <person name="Mount S."/>
            <person name="Morishita T."/>
            <person name="Miura S."/>
            <person name="Nakayama A."/>
            <person name="Nishizaka S."/>
            <person name="Nomoto H."/>
            <person name="Ohta F."/>
            <person name="Oishi K."/>
            <person name="Rigoutsos I."/>
            <person name="Sano M."/>
            <person name="Sasaki A."/>
            <person name="Sasakura Y."/>
            <person name="Shoguchi E."/>
            <person name="Shin-i T."/>
            <person name="Spagnuolo A."/>
            <person name="Stainier D."/>
            <person name="Suzuki M.M."/>
            <person name="Tassy O."/>
            <person name="Takatori N."/>
            <person name="Tokuoka M."/>
            <person name="Yagi K."/>
            <person name="Yoshizaki F."/>
            <person name="Wada S."/>
            <person name="Zhang C."/>
            <person name="Hyatt P.D."/>
            <person name="Larimer F."/>
            <person name="Detter C."/>
            <person name="Doggett N."/>
            <person name="Glavina T."/>
            <person name="Hawkins T."/>
            <person name="Richardson P."/>
            <person name="Lucas S."/>
            <person name="Kohara Y."/>
            <person name="Levine M."/>
            <person name="Satoh N."/>
            <person name="Rokhsar D.S."/>
        </authorList>
    </citation>
    <scope>NUCLEOTIDE SEQUENCE [LARGE SCALE GENOMIC DNA]</scope>
</reference>
<dbReference type="HOGENOM" id="CLU_2391518_0_0_1"/>
<proteinExistence type="predicted"/>
<evidence type="ECO:0000313" key="1">
    <source>
        <dbReference type="Ensembl" id="ENSCINP00000031417.1"/>
    </source>
</evidence>
<dbReference type="AlphaFoldDB" id="H2XP34"/>